<gene>
    <name evidence="2" type="ORF">LPT13_03835</name>
</gene>
<comment type="caution">
    <text evidence="2">The sequence shown here is derived from an EMBL/GenBank/DDBJ whole genome shotgun (WGS) entry which is preliminary data.</text>
</comment>
<keyword evidence="3" id="KW-1185">Reference proteome</keyword>
<dbReference type="RefSeq" id="WP_242163692.1">
    <property type="nucleotide sequence ID" value="NZ_JAJMLW010000001.1"/>
</dbReference>
<proteinExistence type="predicted"/>
<dbReference type="Proteomes" id="UP001430755">
    <property type="component" value="Unassembled WGS sequence"/>
</dbReference>
<evidence type="ECO:0000313" key="2">
    <source>
        <dbReference type="EMBL" id="MCI2241482.1"/>
    </source>
</evidence>
<dbReference type="CDD" id="cd00093">
    <property type="entry name" value="HTH_XRE"/>
    <property type="match status" value="1"/>
</dbReference>
<dbReference type="PROSITE" id="PS50943">
    <property type="entry name" value="HTH_CROC1"/>
    <property type="match status" value="1"/>
</dbReference>
<sequence>MSRDNLKAARKGAGMTQQQVADRLGISLRYYQDIEAGSKTGAFEIWDALEDLFSVHQRCLRESNAFRRARNGR</sequence>
<dbReference type="Gene3D" id="1.10.260.40">
    <property type="entry name" value="lambda repressor-like DNA-binding domains"/>
    <property type="match status" value="1"/>
</dbReference>
<reference evidence="2" key="1">
    <citation type="submission" date="2021-11" db="EMBL/GenBank/DDBJ databases">
        <title>A Novel Adlercreutzia Species, isolated from a Allomyrina dichotoma larva feces.</title>
        <authorList>
            <person name="Suh M.K."/>
        </authorList>
    </citation>
    <scope>NUCLEOTIDE SEQUENCE</scope>
    <source>
        <strain evidence="2">JBNU-10</strain>
    </source>
</reference>
<accession>A0ABS9WF39</accession>
<organism evidence="2 3">
    <name type="scientific">Adlercreutzia faecimuris</name>
    <dbReference type="NCBI Taxonomy" id="2897341"/>
    <lineage>
        <taxon>Bacteria</taxon>
        <taxon>Bacillati</taxon>
        <taxon>Actinomycetota</taxon>
        <taxon>Coriobacteriia</taxon>
        <taxon>Eggerthellales</taxon>
        <taxon>Eggerthellaceae</taxon>
        <taxon>Adlercreutzia</taxon>
    </lineage>
</organism>
<name>A0ABS9WF39_9ACTN</name>
<dbReference type="SMART" id="SM00530">
    <property type="entry name" value="HTH_XRE"/>
    <property type="match status" value="1"/>
</dbReference>
<dbReference type="SUPFAM" id="SSF47413">
    <property type="entry name" value="lambda repressor-like DNA-binding domains"/>
    <property type="match status" value="1"/>
</dbReference>
<evidence type="ECO:0000313" key="3">
    <source>
        <dbReference type="Proteomes" id="UP001430755"/>
    </source>
</evidence>
<evidence type="ECO:0000259" key="1">
    <source>
        <dbReference type="PROSITE" id="PS50943"/>
    </source>
</evidence>
<dbReference type="Pfam" id="PF01381">
    <property type="entry name" value="HTH_3"/>
    <property type="match status" value="1"/>
</dbReference>
<feature type="domain" description="HTH cro/C1-type" evidence="1">
    <location>
        <begin position="6"/>
        <end position="60"/>
    </location>
</feature>
<dbReference type="EMBL" id="JAJMLW010000001">
    <property type="protein sequence ID" value="MCI2241482.1"/>
    <property type="molecule type" value="Genomic_DNA"/>
</dbReference>
<protein>
    <submittedName>
        <fullName evidence="2">Helix-turn-helix transcriptional regulator</fullName>
    </submittedName>
</protein>
<dbReference type="InterPro" id="IPR010982">
    <property type="entry name" value="Lambda_DNA-bd_dom_sf"/>
</dbReference>
<dbReference type="InterPro" id="IPR001387">
    <property type="entry name" value="Cro/C1-type_HTH"/>
</dbReference>